<keyword evidence="4" id="KW-1133">Transmembrane helix</keyword>
<dbReference type="Pfam" id="PF04930">
    <property type="entry name" value="FUN14"/>
    <property type="match status" value="1"/>
</dbReference>
<dbReference type="RefSeq" id="XP_003058416.1">
    <property type="nucleotide sequence ID" value="XM_003058370.1"/>
</dbReference>
<dbReference type="InterPro" id="IPR007014">
    <property type="entry name" value="FUN14"/>
</dbReference>
<keyword evidence="3" id="KW-0812">Transmembrane</keyword>
<name>C1MT16_MICPC</name>
<evidence type="ECO:0000256" key="1">
    <source>
        <dbReference type="ARBA" id="ARBA00004370"/>
    </source>
</evidence>
<dbReference type="GeneID" id="9684219"/>
<comment type="similarity">
    <text evidence="2">Belongs to the FUN14 family.</text>
</comment>
<accession>C1MT16</accession>
<dbReference type="PANTHER" id="PTHR21346:SF10">
    <property type="entry name" value="TRANSMEMBRANE PROTEIN"/>
    <property type="match status" value="1"/>
</dbReference>
<evidence type="ECO:0000256" key="5">
    <source>
        <dbReference type="ARBA" id="ARBA00023136"/>
    </source>
</evidence>
<reference evidence="6 7" key="1">
    <citation type="journal article" date="2009" name="Science">
        <title>Green evolution and dynamic adaptations revealed by genomes of the marine picoeukaryotes Micromonas.</title>
        <authorList>
            <person name="Worden A.Z."/>
            <person name="Lee J.H."/>
            <person name="Mock T."/>
            <person name="Rouze P."/>
            <person name="Simmons M.P."/>
            <person name="Aerts A.L."/>
            <person name="Allen A.E."/>
            <person name="Cuvelier M.L."/>
            <person name="Derelle E."/>
            <person name="Everett M.V."/>
            <person name="Foulon E."/>
            <person name="Grimwood J."/>
            <person name="Gundlach H."/>
            <person name="Henrissat B."/>
            <person name="Napoli C."/>
            <person name="McDonald S.M."/>
            <person name="Parker M.S."/>
            <person name="Rombauts S."/>
            <person name="Salamov A."/>
            <person name="Von Dassow P."/>
            <person name="Badger J.H."/>
            <person name="Coutinho P.M."/>
            <person name="Demir E."/>
            <person name="Dubchak I."/>
            <person name="Gentemann C."/>
            <person name="Eikrem W."/>
            <person name="Gready J.E."/>
            <person name="John U."/>
            <person name="Lanier W."/>
            <person name="Lindquist E.A."/>
            <person name="Lucas S."/>
            <person name="Mayer K.F."/>
            <person name="Moreau H."/>
            <person name="Not F."/>
            <person name="Otillar R."/>
            <person name="Panaud O."/>
            <person name="Pangilinan J."/>
            <person name="Paulsen I."/>
            <person name="Piegu B."/>
            <person name="Poliakov A."/>
            <person name="Robbens S."/>
            <person name="Schmutz J."/>
            <person name="Toulza E."/>
            <person name="Wyss T."/>
            <person name="Zelensky A."/>
            <person name="Zhou K."/>
            <person name="Armbrust E.V."/>
            <person name="Bhattacharya D."/>
            <person name="Goodenough U.W."/>
            <person name="Van de Peer Y."/>
            <person name="Grigoriev I.V."/>
        </authorList>
    </citation>
    <scope>NUCLEOTIDE SEQUENCE [LARGE SCALE GENOMIC DNA]</scope>
    <source>
        <strain evidence="6 7">CCMP1545</strain>
    </source>
</reference>
<dbReference type="EMBL" id="GG663739">
    <property type="protein sequence ID" value="EEH56871.1"/>
    <property type="molecule type" value="Genomic_DNA"/>
</dbReference>
<evidence type="ECO:0000256" key="4">
    <source>
        <dbReference type="ARBA" id="ARBA00022989"/>
    </source>
</evidence>
<dbReference type="PANTHER" id="PTHR21346">
    <property type="entry name" value="FUN14 DOMAIN CONTAINING"/>
    <property type="match status" value="1"/>
</dbReference>
<evidence type="ECO:0000313" key="6">
    <source>
        <dbReference type="EMBL" id="EEH56871.1"/>
    </source>
</evidence>
<dbReference type="GO" id="GO:0016020">
    <property type="term" value="C:membrane"/>
    <property type="evidence" value="ECO:0007669"/>
    <property type="project" value="UniProtKB-SubCell"/>
</dbReference>
<comment type="subcellular location">
    <subcellularLocation>
        <location evidence="1">Membrane</location>
    </subcellularLocation>
</comment>
<evidence type="ECO:0000256" key="2">
    <source>
        <dbReference type="ARBA" id="ARBA00009160"/>
    </source>
</evidence>
<evidence type="ECO:0000256" key="3">
    <source>
        <dbReference type="ARBA" id="ARBA00022692"/>
    </source>
</evidence>
<keyword evidence="7" id="KW-1185">Reference proteome</keyword>
<dbReference type="Proteomes" id="UP000001876">
    <property type="component" value="Unassembled WGS sequence"/>
</dbReference>
<gene>
    <name evidence="6" type="ORF">MICPUCDRAFT_57905</name>
</gene>
<dbReference type="AlphaFoldDB" id="C1MT16"/>
<protein>
    <submittedName>
        <fullName evidence="6">Predicted protein</fullName>
    </submittedName>
</protein>
<sequence>MTGEKSMLPSADDVIANAGAFGQQLGLGALAGYVSGRFARAGATVGLALCGGAFVALQTLQYGGYVRVDWHKVEREARRAMDANGDGALTADDAKLAWGEVVDVLAFGVPSGAGFGLGLAHGVGLPGANLLAGGALFAAAPALCGAHLFQTSDGFRETLEKAAPMLSRELTRAVDAAKTRAEAAAGDARCVLLHTGPRATASAR</sequence>
<evidence type="ECO:0000313" key="7">
    <source>
        <dbReference type="Proteomes" id="UP000001876"/>
    </source>
</evidence>
<proteinExistence type="inferred from homology"/>
<dbReference type="eggNOG" id="ENOG502SC38">
    <property type="taxonomic scope" value="Eukaryota"/>
</dbReference>
<dbReference type="KEGG" id="mpp:MICPUCDRAFT_57905"/>
<dbReference type="OrthoDB" id="163794at2759"/>
<keyword evidence="5" id="KW-0472">Membrane</keyword>
<organism evidence="7">
    <name type="scientific">Micromonas pusilla (strain CCMP1545)</name>
    <name type="common">Picoplanktonic green alga</name>
    <dbReference type="NCBI Taxonomy" id="564608"/>
    <lineage>
        <taxon>Eukaryota</taxon>
        <taxon>Viridiplantae</taxon>
        <taxon>Chlorophyta</taxon>
        <taxon>Mamiellophyceae</taxon>
        <taxon>Mamiellales</taxon>
        <taxon>Mamiellaceae</taxon>
        <taxon>Micromonas</taxon>
    </lineage>
</organism>